<evidence type="ECO:0000313" key="4">
    <source>
        <dbReference type="Proteomes" id="UP000199503"/>
    </source>
</evidence>
<dbReference type="InterPro" id="IPR000873">
    <property type="entry name" value="AMP-dep_synth/lig_dom"/>
</dbReference>
<dbReference type="Gene3D" id="3.30.300.30">
    <property type="match status" value="1"/>
</dbReference>
<sequence>MADDLLIGVLQAARRHSRRPALTDGRGRTTTYGELADRVLGTAHRLRSRGFSPGSRMLFSVRPGPDAIVLALGTVAAGGTVVFVDPGGGQELFTRRTELAGPAWVAAESLLYAASAPGPVRALARRRGVLLPDYTSLPVRYIRSGPWLPGVPLRSVSTRRLAKPVADAPVPDPRPDQDAVVVFTSGTTAEPKAVVHTRGSLAAALTVLATRCELDQDSRVHTDQMMLGLPALIAGAHWSMPPYGFAPAAEPAALAAGLEGATHTFLVPSDLAAILDSGVALPRSLRQVLLGSAPVLPPLLRRARAALPEVELLAVYGMTEILPVAIATAEEKLAHDGDLLGRPLPGVRARVAEDGELVVSGPNLCRGYLGSPPLTEHATGDLARLEGDLIVLTGRKKDMILRGGTNVYPGLYEPAITRLPGVADAVMIGVPDEIGDERIVLALVATPDAGPHLAARVRASLPDLIDVYALPDEVVVLPELPLSGRTRKIDRSALRAGLAR</sequence>
<feature type="domain" description="AMP-binding enzyme C-terminal" evidence="2">
    <location>
        <begin position="413"/>
        <end position="483"/>
    </location>
</feature>
<keyword evidence="3" id="KW-0436">Ligase</keyword>
<dbReference type="Gene3D" id="3.40.50.12780">
    <property type="entry name" value="N-terminal domain of ligase-like"/>
    <property type="match status" value="1"/>
</dbReference>
<dbReference type="SUPFAM" id="SSF56801">
    <property type="entry name" value="Acetyl-CoA synthetase-like"/>
    <property type="match status" value="1"/>
</dbReference>
<dbReference type="PANTHER" id="PTHR43767">
    <property type="entry name" value="LONG-CHAIN-FATTY-ACID--COA LIGASE"/>
    <property type="match status" value="1"/>
</dbReference>
<reference evidence="4" key="1">
    <citation type="submission" date="2016-10" db="EMBL/GenBank/DDBJ databases">
        <authorList>
            <person name="Varghese N."/>
            <person name="Submissions S."/>
        </authorList>
    </citation>
    <scope>NUCLEOTIDE SEQUENCE [LARGE SCALE GENOMIC DNA]</scope>
    <source>
        <strain evidence="4">DSM 44437</strain>
    </source>
</reference>
<dbReference type="EMBL" id="FOFV01000033">
    <property type="protein sequence ID" value="SES44457.1"/>
    <property type="molecule type" value="Genomic_DNA"/>
</dbReference>
<name>A0A1H9XF17_9PSEU</name>
<dbReference type="STRING" id="65499.SAMN04488000_13339"/>
<dbReference type="InterPro" id="IPR045851">
    <property type="entry name" value="AMP-bd_C_sf"/>
</dbReference>
<organism evidence="3 4">
    <name type="scientific">Lentzea albida</name>
    <dbReference type="NCBI Taxonomy" id="65499"/>
    <lineage>
        <taxon>Bacteria</taxon>
        <taxon>Bacillati</taxon>
        <taxon>Actinomycetota</taxon>
        <taxon>Actinomycetes</taxon>
        <taxon>Pseudonocardiales</taxon>
        <taxon>Pseudonocardiaceae</taxon>
        <taxon>Lentzea</taxon>
    </lineage>
</organism>
<keyword evidence="4" id="KW-1185">Reference proteome</keyword>
<dbReference type="OrthoDB" id="5240965at2"/>
<dbReference type="RefSeq" id="WP_089927946.1">
    <property type="nucleotide sequence ID" value="NZ_FOFV01000033.1"/>
</dbReference>
<dbReference type="Pfam" id="PF13193">
    <property type="entry name" value="AMP-binding_C"/>
    <property type="match status" value="1"/>
</dbReference>
<feature type="domain" description="AMP-dependent synthetase/ligase" evidence="1">
    <location>
        <begin position="11"/>
        <end position="369"/>
    </location>
</feature>
<dbReference type="GO" id="GO:0016878">
    <property type="term" value="F:acid-thiol ligase activity"/>
    <property type="evidence" value="ECO:0007669"/>
    <property type="project" value="UniProtKB-ARBA"/>
</dbReference>
<dbReference type="InterPro" id="IPR025110">
    <property type="entry name" value="AMP-bd_C"/>
</dbReference>
<dbReference type="InterPro" id="IPR042099">
    <property type="entry name" value="ANL_N_sf"/>
</dbReference>
<evidence type="ECO:0000259" key="1">
    <source>
        <dbReference type="Pfam" id="PF00501"/>
    </source>
</evidence>
<evidence type="ECO:0000259" key="2">
    <source>
        <dbReference type="Pfam" id="PF13193"/>
    </source>
</evidence>
<protein>
    <submittedName>
        <fullName evidence="3">Acyl-CoA synthetase (AMP-forming)/AMP-acid ligase II</fullName>
    </submittedName>
</protein>
<dbReference type="CDD" id="cd04433">
    <property type="entry name" value="AFD_class_I"/>
    <property type="match status" value="1"/>
</dbReference>
<accession>A0A1H9XF17</accession>
<dbReference type="Pfam" id="PF00501">
    <property type="entry name" value="AMP-binding"/>
    <property type="match status" value="1"/>
</dbReference>
<dbReference type="Proteomes" id="UP000199503">
    <property type="component" value="Unassembled WGS sequence"/>
</dbReference>
<dbReference type="AlphaFoldDB" id="A0A1H9XF17"/>
<proteinExistence type="predicted"/>
<dbReference type="PANTHER" id="PTHR43767:SF1">
    <property type="entry name" value="NONRIBOSOMAL PEPTIDE SYNTHASE PES1 (EUROFUNG)-RELATED"/>
    <property type="match status" value="1"/>
</dbReference>
<gene>
    <name evidence="3" type="ORF">SAMN04488000_13339</name>
</gene>
<dbReference type="InterPro" id="IPR050237">
    <property type="entry name" value="ATP-dep_AMP-bd_enzyme"/>
</dbReference>
<evidence type="ECO:0000313" key="3">
    <source>
        <dbReference type="EMBL" id="SES44457.1"/>
    </source>
</evidence>